<feature type="transmembrane region" description="Helical" evidence="1">
    <location>
        <begin position="234"/>
        <end position="253"/>
    </location>
</feature>
<dbReference type="PANTHER" id="PTHR12203:SF104">
    <property type="entry name" value="PROTEIN CAP1, PUTATIVE (AFU_ORTHOLOGUE AFUA_1G05595)-RELATED"/>
    <property type="match status" value="1"/>
</dbReference>
<proteinExistence type="predicted"/>
<reference evidence="4" key="1">
    <citation type="journal article" date="2020" name="Stud. Mycol.">
        <title>101 Dothideomycetes genomes: A test case for predicting lifestyles and emergence of pathogens.</title>
        <authorList>
            <person name="Haridas S."/>
            <person name="Albert R."/>
            <person name="Binder M."/>
            <person name="Bloem J."/>
            <person name="LaButti K."/>
            <person name="Salamov A."/>
            <person name="Andreopoulos B."/>
            <person name="Baker S."/>
            <person name="Barry K."/>
            <person name="Bills G."/>
            <person name="Bluhm B."/>
            <person name="Cannon C."/>
            <person name="Castanera R."/>
            <person name="Culley D."/>
            <person name="Daum C."/>
            <person name="Ezra D."/>
            <person name="Gonzalez J."/>
            <person name="Henrissat B."/>
            <person name="Kuo A."/>
            <person name="Liang C."/>
            <person name="Lipzen A."/>
            <person name="Lutzoni F."/>
            <person name="Magnuson J."/>
            <person name="Mondo S."/>
            <person name="Nolan M."/>
            <person name="Ohm R."/>
            <person name="Pangilinan J."/>
            <person name="Park H.-J."/>
            <person name="Ramirez L."/>
            <person name="Alfaro M."/>
            <person name="Sun H."/>
            <person name="Tritt A."/>
            <person name="Yoshinaga Y."/>
            <person name="Zwiers L.-H."/>
            <person name="Turgeon B."/>
            <person name="Goodwin S."/>
            <person name="Spatafora J."/>
            <person name="Crous P."/>
            <person name="Grigoriev I."/>
        </authorList>
    </citation>
    <scope>NUCLEOTIDE SEQUENCE [LARGE SCALE GENOMIC DNA]</scope>
    <source>
        <strain evidence="4">CBS 304.66</strain>
    </source>
</reference>
<keyword evidence="1" id="KW-1133">Transmembrane helix</keyword>
<dbReference type="Proteomes" id="UP000800093">
    <property type="component" value="Unassembled WGS sequence"/>
</dbReference>
<evidence type="ECO:0000259" key="2">
    <source>
        <dbReference type="SMART" id="SM00672"/>
    </source>
</evidence>
<feature type="transmembrane region" description="Helical" evidence="1">
    <location>
        <begin position="329"/>
        <end position="346"/>
    </location>
</feature>
<feature type="transmembrane region" description="Helical" evidence="1">
    <location>
        <begin position="174"/>
        <end position="193"/>
    </location>
</feature>
<feature type="transmembrane region" description="Helical" evidence="1">
    <location>
        <begin position="41"/>
        <end position="61"/>
    </location>
</feature>
<feature type="transmembrane region" description="Helical" evidence="1">
    <location>
        <begin position="366"/>
        <end position="384"/>
    </location>
</feature>
<feature type="transmembrane region" description="Helical" evidence="1">
    <location>
        <begin position="306"/>
        <end position="323"/>
    </location>
</feature>
<feature type="domain" description="Glycosyl transferase CAP10" evidence="2">
    <location>
        <begin position="653"/>
        <end position="960"/>
    </location>
</feature>
<dbReference type="Pfam" id="PF05686">
    <property type="entry name" value="Glyco_transf_90"/>
    <property type="match status" value="1"/>
</dbReference>
<feature type="transmembrane region" description="Helical" evidence="1">
    <location>
        <begin position="12"/>
        <end position="35"/>
    </location>
</feature>
<keyword evidence="1" id="KW-0812">Transmembrane</keyword>
<dbReference type="PANTHER" id="PTHR12203">
    <property type="entry name" value="KDEL LYS-ASP-GLU-LEU CONTAINING - RELATED"/>
    <property type="match status" value="1"/>
</dbReference>
<dbReference type="InterPro" id="IPR006598">
    <property type="entry name" value="CAP10"/>
</dbReference>
<comment type="caution">
    <text evidence="3">The sequence shown here is derived from an EMBL/GenBank/DDBJ whole genome shotgun (WGS) entry which is preliminary data.</text>
</comment>
<accession>A0A9P4N925</accession>
<dbReference type="SMART" id="SM00672">
    <property type="entry name" value="CAP10"/>
    <property type="match status" value="1"/>
</dbReference>
<dbReference type="EMBL" id="ML986589">
    <property type="protein sequence ID" value="KAF2267821.1"/>
    <property type="molecule type" value="Genomic_DNA"/>
</dbReference>
<protein>
    <recommendedName>
        <fullName evidence="2">Glycosyl transferase CAP10 domain-containing protein</fullName>
    </recommendedName>
</protein>
<keyword evidence="4" id="KW-1185">Reference proteome</keyword>
<feature type="transmembrane region" description="Helical" evidence="1">
    <location>
        <begin position="279"/>
        <end position="299"/>
    </location>
</feature>
<evidence type="ECO:0000313" key="4">
    <source>
        <dbReference type="Proteomes" id="UP000800093"/>
    </source>
</evidence>
<keyword evidence="1" id="KW-0472">Membrane</keyword>
<dbReference type="AlphaFoldDB" id="A0A9P4N925"/>
<gene>
    <name evidence="3" type="ORF">CC78DRAFT_48909</name>
</gene>
<feature type="transmembrane region" description="Helical" evidence="1">
    <location>
        <begin position="150"/>
        <end position="168"/>
    </location>
</feature>
<name>A0A9P4N925_9PLEO</name>
<dbReference type="OrthoDB" id="541052at2759"/>
<sequence length="969" mass="109456">MHPAVHLVAEHALQNLHVLLPALYVVLATVAHVHAPVKHSLLVVTVSWLLIWIPTIFRAGFWSGGSRGRKTASWLAGSFLALAQVCDRAASDKMGIWTTKGLLPALVVLLSENEFLSKHVALPSYSLLADASPDGGSNSEKRSHARSSRLLAVVTISASMVLASGFTLPSTWALGLSSVIFTAVGLILFESALKDSKDDSAGRRGLMSANGTFSRRGSLDSAQKELHLASLRDVAFVMVVLCGLATFLIEPAINPDAISWKPSYRHWGDNWRVYHYHKEVQQCLLMILVNSLLNIATFFQLWHQDAVLVSFLLLLAIICTRLISAISFSGVWFTIIFGSAAFLFIFNSPASASNVDIRSSIRFRRILLGVTAVSVCIMFMQYAFGAGRHTFTTHEITSFDALRPEYPYAPVPIDMSKGHPAHQLIKSAEKDFQAQLERQSKSLDGAVREYRRRNGIFPPPHFDKWYEFARRNGIQLIDEFDNINRSLLPFWAIKPSTIRQRVKNALGFQGNGLIGFMIRDGSIVKIEGGQEWQQQATAGMMKEFVQYLPNMDLAFNIHDEPRVVVPHDDLSILISKARDQSIPAAMKIISPRNSFSGRPADMNDGKRLEEAKTSRFNEFAHQQTWTNARMSCPANSPARILEDSTADNLTAYATEPLNYIYNYTAFTDICNSPSLAYTFGFFERPNAFNVIHELTPIFSQSKVSSFQDILYPSPWYWFGRVGYDKGRDTTWENKTNSLYWRGSTTGGFSRNGGWRRQHRQHIVRRFNALDRVKVLVRQGGEAGLEVREVGRKDYKKYVNIKFSHIGQCDPGDCDAQKEFFEVVERVDGQDAWWYKHLLDMDGNAFSGRFYAFLKSKSLTFKMALFQEWHQEWLKPWVHYVPLTLIGDEHLDLVRWFAGVEDASGAEDRENKGNGNSVGEKKAKEIAERSTEWADKVLRNVDFEAWFFRLLLEYGRIVDDDREVIGYPGP</sequence>
<organism evidence="3 4">
    <name type="scientific">Lojkania enalia</name>
    <dbReference type="NCBI Taxonomy" id="147567"/>
    <lineage>
        <taxon>Eukaryota</taxon>
        <taxon>Fungi</taxon>
        <taxon>Dikarya</taxon>
        <taxon>Ascomycota</taxon>
        <taxon>Pezizomycotina</taxon>
        <taxon>Dothideomycetes</taxon>
        <taxon>Pleosporomycetidae</taxon>
        <taxon>Pleosporales</taxon>
        <taxon>Pleosporales incertae sedis</taxon>
        <taxon>Lojkania</taxon>
    </lineage>
</organism>
<dbReference type="InterPro" id="IPR051091">
    <property type="entry name" value="O-Glucosyltr/Glycosyltrsf_90"/>
</dbReference>
<evidence type="ECO:0000313" key="3">
    <source>
        <dbReference type="EMBL" id="KAF2267821.1"/>
    </source>
</evidence>
<evidence type="ECO:0000256" key="1">
    <source>
        <dbReference type="SAM" id="Phobius"/>
    </source>
</evidence>